<dbReference type="InterPro" id="IPR002893">
    <property type="entry name" value="Znf_MYND"/>
</dbReference>
<dbReference type="SUPFAM" id="SSF144232">
    <property type="entry name" value="HIT/MYND zinc finger-like"/>
    <property type="match status" value="1"/>
</dbReference>
<dbReference type="Pfam" id="PF01753">
    <property type="entry name" value="zf-MYND"/>
    <property type="match status" value="1"/>
</dbReference>
<dbReference type="Gene3D" id="6.10.140.2220">
    <property type="match status" value="1"/>
</dbReference>
<evidence type="ECO:0000256" key="4">
    <source>
        <dbReference type="PROSITE-ProRule" id="PRU00134"/>
    </source>
</evidence>
<feature type="domain" description="MYND-type" evidence="5">
    <location>
        <begin position="3"/>
        <end position="40"/>
    </location>
</feature>
<dbReference type="AlphaFoldDB" id="A0A3N4HDR2"/>
<evidence type="ECO:0000256" key="1">
    <source>
        <dbReference type="ARBA" id="ARBA00022723"/>
    </source>
</evidence>
<evidence type="ECO:0000313" key="7">
    <source>
        <dbReference type="Proteomes" id="UP000275078"/>
    </source>
</evidence>
<evidence type="ECO:0000256" key="3">
    <source>
        <dbReference type="ARBA" id="ARBA00022833"/>
    </source>
</evidence>
<dbReference type="Proteomes" id="UP000275078">
    <property type="component" value="Unassembled WGS sequence"/>
</dbReference>
<keyword evidence="3" id="KW-0862">Zinc</keyword>
<keyword evidence="2 4" id="KW-0863">Zinc-finger</keyword>
<gene>
    <name evidence="6" type="ORF">BJ508DRAFT_381582</name>
</gene>
<protein>
    <recommendedName>
        <fullName evidence="5">MYND-type domain-containing protein</fullName>
    </recommendedName>
</protein>
<proteinExistence type="predicted"/>
<sequence length="268" mass="29820">MECKICSKSGKLLQCGGCKTVSYCSKECQKTDWKAHKSICKSNDKPKTLNAFKIVSQKAKRSIYINKTPIEHKKGCTETAAILFHGLLGDPRDPSKSELFRIYILVPKTDLAILKDKTPSSMVARQRLVSAYTLTAAPTIVSRSTRPCLGCGRPGTKYKHDASLGYKDVSNNGMAMLPYVYDIAVPDCGRIACGRKAVELAGACRANDDIFEEVWDNYENGCRDYFLDLADADIKKNSGWKYVVGINIAKEAESLGLKRIEEDELWRD</sequence>
<organism evidence="6 7">
    <name type="scientific">Ascobolus immersus RN42</name>
    <dbReference type="NCBI Taxonomy" id="1160509"/>
    <lineage>
        <taxon>Eukaryota</taxon>
        <taxon>Fungi</taxon>
        <taxon>Dikarya</taxon>
        <taxon>Ascomycota</taxon>
        <taxon>Pezizomycotina</taxon>
        <taxon>Pezizomycetes</taxon>
        <taxon>Pezizales</taxon>
        <taxon>Ascobolaceae</taxon>
        <taxon>Ascobolus</taxon>
    </lineage>
</organism>
<dbReference type="OrthoDB" id="432970at2759"/>
<keyword evidence="1" id="KW-0479">Metal-binding</keyword>
<dbReference type="GO" id="GO:0008270">
    <property type="term" value="F:zinc ion binding"/>
    <property type="evidence" value="ECO:0007669"/>
    <property type="project" value="UniProtKB-KW"/>
</dbReference>
<dbReference type="EMBL" id="ML119863">
    <property type="protein sequence ID" value="RPA72403.1"/>
    <property type="molecule type" value="Genomic_DNA"/>
</dbReference>
<dbReference type="STRING" id="1160509.A0A3N4HDR2"/>
<dbReference type="PROSITE" id="PS01360">
    <property type="entry name" value="ZF_MYND_1"/>
    <property type="match status" value="1"/>
</dbReference>
<evidence type="ECO:0000313" key="6">
    <source>
        <dbReference type="EMBL" id="RPA72403.1"/>
    </source>
</evidence>
<name>A0A3N4HDR2_ASCIM</name>
<dbReference type="PROSITE" id="PS50865">
    <property type="entry name" value="ZF_MYND_2"/>
    <property type="match status" value="1"/>
</dbReference>
<reference evidence="6 7" key="1">
    <citation type="journal article" date="2018" name="Nat. Ecol. Evol.">
        <title>Pezizomycetes genomes reveal the molecular basis of ectomycorrhizal truffle lifestyle.</title>
        <authorList>
            <person name="Murat C."/>
            <person name="Payen T."/>
            <person name="Noel B."/>
            <person name="Kuo A."/>
            <person name="Morin E."/>
            <person name="Chen J."/>
            <person name="Kohler A."/>
            <person name="Krizsan K."/>
            <person name="Balestrini R."/>
            <person name="Da Silva C."/>
            <person name="Montanini B."/>
            <person name="Hainaut M."/>
            <person name="Levati E."/>
            <person name="Barry K.W."/>
            <person name="Belfiori B."/>
            <person name="Cichocki N."/>
            <person name="Clum A."/>
            <person name="Dockter R.B."/>
            <person name="Fauchery L."/>
            <person name="Guy J."/>
            <person name="Iotti M."/>
            <person name="Le Tacon F."/>
            <person name="Lindquist E.A."/>
            <person name="Lipzen A."/>
            <person name="Malagnac F."/>
            <person name="Mello A."/>
            <person name="Molinier V."/>
            <person name="Miyauchi S."/>
            <person name="Poulain J."/>
            <person name="Riccioni C."/>
            <person name="Rubini A."/>
            <person name="Sitrit Y."/>
            <person name="Splivallo R."/>
            <person name="Traeger S."/>
            <person name="Wang M."/>
            <person name="Zifcakova L."/>
            <person name="Wipf D."/>
            <person name="Zambonelli A."/>
            <person name="Paolocci F."/>
            <person name="Nowrousian M."/>
            <person name="Ottonello S."/>
            <person name="Baldrian P."/>
            <person name="Spatafora J.W."/>
            <person name="Henrissat B."/>
            <person name="Nagy L.G."/>
            <person name="Aury J.M."/>
            <person name="Wincker P."/>
            <person name="Grigoriev I.V."/>
            <person name="Bonfante P."/>
            <person name="Martin F.M."/>
        </authorList>
    </citation>
    <scope>NUCLEOTIDE SEQUENCE [LARGE SCALE GENOMIC DNA]</scope>
    <source>
        <strain evidence="6 7">RN42</strain>
    </source>
</reference>
<evidence type="ECO:0000259" key="5">
    <source>
        <dbReference type="PROSITE" id="PS50865"/>
    </source>
</evidence>
<keyword evidence="7" id="KW-1185">Reference proteome</keyword>
<evidence type="ECO:0000256" key="2">
    <source>
        <dbReference type="ARBA" id="ARBA00022771"/>
    </source>
</evidence>
<accession>A0A3N4HDR2</accession>